<feature type="chain" id="PRO_5035289636" evidence="1">
    <location>
        <begin position="25"/>
        <end position="68"/>
    </location>
</feature>
<name>A0A8J2JXN9_9HEXA</name>
<comment type="caution">
    <text evidence="2">The sequence shown here is derived from an EMBL/GenBank/DDBJ whole genome shotgun (WGS) entry which is preliminary data.</text>
</comment>
<gene>
    <name evidence="2" type="ORF">AFUS01_LOCUS16140</name>
</gene>
<accession>A0A8J2JXN9</accession>
<evidence type="ECO:0000256" key="1">
    <source>
        <dbReference type="SAM" id="SignalP"/>
    </source>
</evidence>
<organism evidence="2 3">
    <name type="scientific">Allacma fusca</name>
    <dbReference type="NCBI Taxonomy" id="39272"/>
    <lineage>
        <taxon>Eukaryota</taxon>
        <taxon>Metazoa</taxon>
        <taxon>Ecdysozoa</taxon>
        <taxon>Arthropoda</taxon>
        <taxon>Hexapoda</taxon>
        <taxon>Collembola</taxon>
        <taxon>Symphypleona</taxon>
        <taxon>Sminthuridae</taxon>
        <taxon>Allacma</taxon>
    </lineage>
</organism>
<protein>
    <submittedName>
        <fullName evidence="2">Uncharacterized protein</fullName>
    </submittedName>
</protein>
<sequence length="68" mass="7676">MKGALLYGCFLLLIVLATLTVTEGLYRTVKPDSLHKKDPEVLYPPGKYIFVGTVDHKRKGRDVPQVFE</sequence>
<dbReference type="Proteomes" id="UP000708208">
    <property type="component" value="Unassembled WGS sequence"/>
</dbReference>
<keyword evidence="3" id="KW-1185">Reference proteome</keyword>
<keyword evidence="1" id="KW-0732">Signal</keyword>
<feature type="signal peptide" evidence="1">
    <location>
        <begin position="1"/>
        <end position="24"/>
    </location>
</feature>
<proteinExistence type="predicted"/>
<evidence type="ECO:0000313" key="3">
    <source>
        <dbReference type="Proteomes" id="UP000708208"/>
    </source>
</evidence>
<dbReference type="EMBL" id="CAJVCH010146544">
    <property type="protein sequence ID" value="CAG7727289.1"/>
    <property type="molecule type" value="Genomic_DNA"/>
</dbReference>
<dbReference type="AlphaFoldDB" id="A0A8J2JXN9"/>
<evidence type="ECO:0000313" key="2">
    <source>
        <dbReference type="EMBL" id="CAG7727289.1"/>
    </source>
</evidence>
<reference evidence="2" key="1">
    <citation type="submission" date="2021-06" db="EMBL/GenBank/DDBJ databases">
        <authorList>
            <person name="Hodson N. C."/>
            <person name="Mongue J. A."/>
            <person name="Jaron S. K."/>
        </authorList>
    </citation>
    <scope>NUCLEOTIDE SEQUENCE</scope>
</reference>